<accession>A0A517WWZ9</accession>
<evidence type="ECO:0000313" key="4">
    <source>
        <dbReference type="Proteomes" id="UP000318384"/>
    </source>
</evidence>
<dbReference type="InterPro" id="IPR012338">
    <property type="entry name" value="Beta-lactam/transpept-like"/>
</dbReference>
<dbReference type="Proteomes" id="UP000318384">
    <property type="component" value="Chromosome"/>
</dbReference>
<dbReference type="EMBL" id="CP037422">
    <property type="protein sequence ID" value="QDU09793.1"/>
    <property type="molecule type" value="Genomic_DNA"/>
</dbReference>
<dbReference type="InterPro" id="IPR050789">
    <property type="entry name" value="Diverse_Enzym_Activities"/>
</dbReference>
<organism evidence="3 4">
    <name type="scientific">Gimesia aquarii</name>
    <dbReference type="NCBI Taxonomy" id="2527964"/>
    <lineage>
        <taxon>Bacteria</taxon>
        <taxon>Pseudomonadati</taxon>
        <taxon>Planctomycetota</taxon>
        <taxon>Planctomycetia</taxon>
        <taxon>Planctomycetales</taxon>
        <taxon>Planctomycetaceae</taxon>
        <taxon>Gimesia</taxon>
    </lineage>
</organism>
<dbReference type="Gene3D" id="3.40.710.10">
    <property type="entry name" value="DD-peptidase/beta-lactamase superfamily"/>
    <property type="match status" value="1"/>
</dbReference>
<feature type="domain" description="Beta-lactamase-related" evidence="2">
    <location>
        <begin position="306"/>
        <end position="660"/>
    </location>
</feature>
<dbReference type="AlphaFoldDB" id="A0A517WWZ9"/>
<dbReference type="PANTHER" id="PTHR43283:SF3">
    <property type="entry name" value="BETA-LACTAMASE FAMILY PROTEIN (AFU_ORTHOLOGUE AFUA_5G07500)"/>
    <property type="match status" value="1"/>
</dbReference>
<sequence length="690" mass="78889" precursor="true">MKYKTSLLLALTFMTNSLFAEEVEIQLNLTANNYQNHITRSAKQGYSLLDASVYPGKKGDRFAALSIRRRNQRERKSHHGLTKQKLDEKVRQYAAEGFQPVAISGYEKKGTSRFAVIWEKLYQADHILRHSLTDQKLQTTLEELKQQGYAPVKMDGYTLKNQPMHAGIWTKQTKTAWEATCNIPITDFPKVLSDFASRGFRLSDLCGFTVNEKPFYHALWLKETDPAWIAQFHLSLADFHKTVKKMKADKYQLANIDGYRVNNKPYFTTIWEQPEPNQELSLPTWNTADEIPISGLDQKELSSLDTSIKEFLLEHHPPGASIAVSYRGRLVYARGFGYADKELKQVVQPDNMFRIASISKPITAVATMKLIEQKKLSLDSKVFDILKDYQKQLAKQGVDSRLKEITVRHLLHHTAGWDRSVSFDPMFRSVYFAKQLGKTPPAEIEDIIQMMIKQPLDFNPGERYAYSNFGYCLLGRIIEAVTKHPYQQYVEEAVFTPLHITNTKMGKTLLKHRKQNEVKYYSPSLGTSVFDQNNPKRVPSPYGAWYLEAMDSHGAWIASAPDLVRFAAAFDRTDQCPILKAPTISQMFERPSGLAGYDANGNPKAAYYACGWMVRPIDSAGNANHWHAGSLSGTSTLLVRRLDRINWAILFNTRNGKDQKRLSSLIDGPMHEWIDQIEHWPEKDQFTIDE</sequence>
<reference evidence="3 4" key="1">
    <citation type="submission" date="2019-03" db="EMBL/GenBank/DDBJ databases">
        <title>Deep-cultivation of Planctomycetes and their phenomic and genomic characterization uncovers novel biology.</title>
        <authorList>
            <person name="Wiegand S."/>
            <person name="Jogler M."/>
            <person name="Boedeker C."/>
            <person name="Pinto D."/>
            <person name="Vollmers J."/>
            <person name="Rivas-Marin E."/>
            <person name="Kohn T."/>
            <person name="Peeters S.H."/>
            <person name="Heuer A."/>
            <person name="Rast P."/>
            <person name="Oberbeckmann S."/>
            <person name="Bunk B."/>
            <person name="Jeske O."/>
            <person name="Meyerdierks A."/>
            <person name="Storesund J.E."/>
            <person name="Kallscheuer N."/>
            <person name="Luecker S."/>
            <person name="Lage O.M."/>
            <person name="Pohl T."/>
            <person name="Merkel B.J."/>
            <person name="Hornburger P."/>
            <person name="Mueller R.-W."/>
            <person name="Bruemmer F."/>
            <person name="Labrenz M."/>
            <person name="Spormann A.M."/>
            <person name="Op den Camp H."/>
            <person name="Overmann J."/>
            <person name="Amann R."/>
            <person name="Jetten M.S.M."/>
            <person name="Mascher T."/>
            <person name="Medema M.H."/>
            <person name="Devos D.P."/>
            <person name="Kaster A.-K."/>
            <person name="Ovreas L."/>
            <person name="Rohde M."/>
            <person name="Galperin M.Y."/>
            <person name="Jogler C."/>
        </authorList>
    </citation>
    <scope>NUCLEOTIDE SEQUENCE [LARGE SCALE GENOMIC DNA]</scope>
    <source>
        <strain evidence="3 4">V202</strain>
    </source>
</reference>
<dbReference type="SUPFAM" id="SSF56601">
    <property type="entry name" value="beta-lactamase/transpeptidase-like"/>
    <property type="match status" value="1"/>
</dbReference>
<proteinExistence type="predicted"/>
<keyword evidence="4" id="KW-1185">Reference proteome</keyword>
<dbReference type="InterPro" id="IPR049511">
    <property type="entry name" value="PGH-like_rpt"/>
</dbReference>
<evidence type="ECO:0000259" key="2">
    <source>
        <dbReference type="Pfam" id="PF00144"/>
    </source>
</evidence>
<feature type="signal peptide" evidence="1">
    <location>
        <begin position="1"/>
        <end position="20"/>
    </location>
</feature>
<dbReference type="InterPro" id="IPR001466">
    <property type="entry name" value="Beta-lactam-related"/>
</dbReference>
<protein>
    <submittedName>
        <fullName evidence="3">Penicillin-binding protein 4</fullName>
    </submittedName>
</protein>
<feature type="chain" id="PRO_5021732360" evidence="1">
    <location>
        <begin position="21"/>
        <end position="690"/>
    </location>
</feature>
<gene>
    <name evidence="3" type="primary">pbpE_2</name>
    <name evidence="3" type="ORF">V202x_31890</name>
</gene>
<dbReference type="RefSeq" id="WP_197992892.1">
    <property type="nucleotide sequence ID" value="NZ_CP037422.1"/>
</dbReference>
<dbReference type="Pfam" id="PF17660">
    <property type="entry name" value="BTRD1"/>
    <property type="match status" value="5"/>
</dbReference>
<keyword evidence="1" id="KW-0732">Signal</keyword>
<evidence type="ECO:0000313" key="3">
    <source>
        <dbReference type="EMBL" id="QDU09793.1"/>
    </source>
</evidence>
<dbReference type="Pfam" id="PF00144">
    <property type="entry name" value="Beta-lactamase"/>
    <property type="match status" value="1"/>
</dbReference>
<name>A0A517WWZ9_9PLAN</name>
<dbReference type="PANTHER" id="PTHR43283">
    <property type="entry name" value="BETA-LACTAMASE-RELATED"/>
    <property type="match status" value="1"/>
</dbReference>
<evidence type="ECO:0000256" key="1">
    <source>
        <dbReference type="SAM" id="SignalP"/>
    </source>
</evidence>